<dbReference type="InterPro" id="IPR025527">
    <property type="entry name" value="HUWE1/Rev1_UBM"/>
</dbReference>
<dbReference type="InterPro" id="IPR010314">
    <property type="entry name" value="E3_Ub_ligase_DUF913"/>
</dbReference>
<feature type="compositionally biased region" description="Polar residues" evidence="13">
    <location>
        <begin position="1989"/>
        <end position="1999"/>
    </location>
</feature>
<evidence type="ECO:0000256" key="13">
    <source>
        <dbReference type="SAM" id="MobiDB-lite"/>
    </source>
</evidence>
<comment type="catalytic activity">
    <reaction evidence="1">
        <text>S-ubiquitinyl-[E2 ubiquitin-conjugating enzyme]-L-cysteine + [acceptor protein]-L-lysine = [E2 ubiquitin-conjugating enzyme]-L-cysteine + N(6)-ubiquitinyl-[acceptor protein]-L-lysine.</text>
        <dbReference type="EC" id="2.3.2.26"/>
    </reaction>
</comment>
<sequence>MVTLTKLEKLRKDEQAKGFKPLMDELTQCSGEEFVEKLKGLIEWDRSKDDLYTWIPVLNRIDAMLGKLVENYSYKGSDPKKQPVRLTVMKAADEDVAVGLMGFTCRLLNNSSNRPLYSSLDVMADLLNCPNYRIKLAATKVIATFGECQVISRQKIDSKSAIGTPDVKRKILDLALAIPSSSADDSMNHFALSDLFFDKKAFPSKWSRVAFSYYIESSKKTHNASSSGRQANTSLRRFILGPDELKSMTLQQIFDKGMAEIPPDRWYDFSLQASVAKAFSDNTFDNLQLRIVIIQTKFNAIAFTNIVYIPPQVSSKLFEVDPYAFNNLADFLSLSEQKIPRDLRLDALFALECISLKHIWCSDIMRNLGGNMSHGLLFQILRYISKVLRDDTNAEIDNEYNVRFSYLISNIADVKSLQESLIGAGLISNLLEVISIRDCPHKRTLSSAAHLLEVVVDDADAATEFITNNGFNVLIESLNDEVHYALDHPEMAKPPKYSTVYYSISFRQLTYIRSLLKLVLKLLKTDSGDRIRNLIDSPILQALNRILANRPTFGYTLVTYSLDVIQTVINTEPTIYSVLVESETIPYIIDHFEEFLGPSGELLCLLPEVISALSLNADGLKRVREKHLIDCLFQITTTPEYAKLLSWDDNAFDLGSSIDELARHYPDLKPDIEAAFHKTIKALPKILKFDHPYVYKSSTGKGEFYLSKNEEVIDNEEGSKEIESGEVQVAAAVADCFSAIFYGMTLENVSWAGLAEKVDIKELLSVVILEKPPYDYVGSQTLLNFSDILKMFDDERRNYALPALLERLSQSLESVREFLDFGFERSYVLSTPYDKLEETLRELSIINVILYIITDTYVNIASLFPIRVLQILEFFEQHDFSLIRNLRLLFQRCALEEMFIRDRLPPSVVAETAVRPIGNTPPILIHAAKPTKDEAKDDKTSAKFKNTLQDRHLFIQIQSWSSMLFRCFLRLTHARKMSIESNDRALEIRVFETTVDEIINMLDLRYLETHMGYFLVVFNFVTFAFTFPNVTTSAGGTIQTIPALLFCQNGGFKIYFEAVKKLFDYLETLKSVEKLEKIEYIKDSPDVLAVTSLINLLSFINKCVQLDSMENIKNTSEYYPYDEIQYNITISLMVSVKILSLGLISEITEEYELFQNDERRLPYSVFKQLLSLLKNIYNNSFEDESYEAYQLHWDLIPPSQRKVAMLQECGISEDVARGYLEEEKDDLPIYERPDVFSETEWEKYLELKRSGNWKTDLELLDSQYKDNSNVDDLSKMRIEFYQGGGMLDRMLELLPLYPKLVNAISHTLLQMLKEMHESPTNVLENLLVMMKETDLESASSLASVIHLFGILLNNKEIYEVAEAEIKEFVSYLTKSLRPEYVNTAWFSKALYVYEIIFAKSESPKVEQLSGDWKECANSPFPSTFNAIDISHQAKEEVFDVLIRVNEISDFYSALAVSRILILYARNESFAQEVAKSGVLATLLKVIGLHQKSEKINYLESSFLLLARRCFENSDIVKSLIRHELNRAFTSRAIADNKEKSRDLAGLLSEKASVVLREPNLFINCLSETTRFENFLNPKKLDNLSVKRYPSECDVEMQDAFASSEEKVTLKNRTGIVHLLFTQLMAAFKKDWANDPSSNEELVDDLHKKDGQNVSRNPVCGYMIFLLKVLIELVGSYKESKFEFLTFNKRNLYAEAPKPRTTALNFILYQLLDTDDRNQEKASAERREVISKLARDLIVSFASSVQDERTQRGDPKIVDPDMTFIRKFTIESIGKAFREATKTPKTLESNVGKLYGWFHLLSSLLGNDVNYLHSVLDPNKVFVDRYQIGKLMIEMGIPCSITDCIASLDLNYPFSKKLFNASIEPLNAINEVRSRFSALFKLENIDDEEEVDDESEKEENADMFRNSALGMYDVDDIEEDDDDDASLIGEDEDIAFVEGDDDGLEVVFSEDDLDGEQDSDDLGSDHSLGSEDVDDSDGEMDYNIAGPIQVSLSSQESSFGSREVSDTDESSYFTDEEGPMNMIEIDEYGSDSAMDENFDDISDIDESDWESGLSELSGSDEDNSEGSIHEGVPPSDRWLADENDVDDESDGNGRGVSSFQWVFAPDQQPFRVHDRSASARRGSHHHHLGRRSGFSMVSPSISILNGGRRAQSILLNPLGPSGLEEVENGIVNQLNEVGIPGRSRTDATHLSDVLFGGEFFDEKTSAGIYLKSTTARWNDIFEMFYDSKIYVNNCLPTIFSRIFEPSSVLYIKKREEALQKQSEQRFRREEELKKQMDAKKRKLEDMQNEPEIADSQHEETTQHEPIIVSIGGEDVDIAGTDIDPEFLNALPDEMRAEVFAQHVRERRAEAQHHPLSSREIDSDFLEAIPENIREEILEQEAAESRFSRLVGALDEREPEEGESDGEHDEVIEDGEQPKSKASERCYFSPLVDRAGIAAIMRSVFIAQPYLAREAHHELFFRLCSSKQNRNDVVNYLLLILTEGITDTHSLEKVYNLISSKAVGPNKGGPPTRQLPIDCTPLSVANQTIEILQNLVETGNKLKFFFITEHENLLVNRSSLKNKKDLFTKNMKWPINHLFGLLDKKIITDEAVLLDFLTRTLQICTKPISTIAKSLQENAQRKFLLPEIEEKHLESIVSIIKYDSCNTKVFQQTLNVMLNLLVMANAQEKFTQELSHLAQPAVRILSDDVNTLSKKITDVENGSEINYEIIQKFTVPSSEQAKLLKVLTATDYIHANKKHLTEIEVEKLMKLYDSMKLGNLWSALSNCLTQFEERPNITSSASILLPLIESLMVVCKHSKVRDSKELLRYESKKSDFAQIAAENTFFAFTDLHKKILNQMIRSNPKLMNGPFALLVRNPRILDFDNKRYYFVARIKSGGQERPKLSISVRRNEVFLDSYRALFFKSNDEIKSSKLEITFKGEAGVDAGGVTREWYQVLSRQMFNPDYALFLPVASDKTTFHPNRTSGVNPEHLSFFKFIGMIIGKAISDQCFLDCHFSREVYKNILGKPVSLKDMESLDLDYYKSLIWILENDITGIIEETFSVETDDYGEHKIIDLIPDGRDIAVTEDCKQEYVQKIVEYKLHTSVKEQMDNFLLGFYAVIPKELIAIFDEQELELLISGLPDIDVDDWKNNTVYVNYTATCKQISHFWRAVRSFDTEERAKLLQFVTGTSKVPLNGFRELSGVNGISKFSIHRDYGSTERLPSSHTCFNQLDLPAYSSYETLRGSLLLAINEGHEGFGIA</sequence>
<dbReference type="Proteomes" id="UP000191024">
    <property type="component" value="Chromosome G"/>
</dbReference>
<dbReference type="InterPro" id="IPR035983">
    <property type="entry name" value="Hect_E3_ubiquitin_ligase"/>
</dbReference>
<dbReference type="GO" id="GO:0005737">
    <property type="term" value="C:cytoplasm"/>
    <property type="evidence" value="ECO:0007669"/>
    <property type="project" value="TreeGrafter"/>
</dbReference>
<dbReference type="FunFam" id="3.30.2410.10:FF:000004">
    <property type="entry name" value="E3 ubiquitin-protein ligase HUWE1, variant"/>
    <property type="match status" value="1"/>
</dbReference>
<feature type="region of interest" description="Disordered" evidence="13">
    <location>
        <begin position="2392"/>
        <end position="2419"/>
    </location>
</feature>
<dbReference type="Gene3D" id="3.30.2410.10">
    <property type="entry name" value="Hect, E3 ligase catalytic domain"/>
    <property type="match status" value="1"/>
</dbReference>
<evidence type="ECO:0000256" key="3">
    <source>
        <dbReference type="ARBA" id="ARBA00004906"/>
    </source>
</evidence>
<dbReference type="Gene3D" id="3.30.2160.10">
    <property type="entry name" value="Hect, E3 ligase catalytic domain"/>
    <property type="match status" value="1"/>
</dbReference>
<dbReference type="GO" id="GO:0051028">
    <property type="term" value="P:mRNA transport"/>
    <property type="evidence" value="ECO:0007669"/>
    <property type="project" value="UniProtKB-KW"/>
</dbReference>
<keyword evidence="9" id="KW-0539">Nucleus</keyword>
<evidence type="ECO:0000256" key="4">
    <source>
        <dbReference type="ARBA" id="ARBA00012485"/>
    </source>
</evidence>
<accession>A0A1G4KAU1</accession>
<comment type="pathway">
    <text evidence="3">Protein modification; protein ubiquitination.</text>
</comment>
<dbReference type="OrthoDB" id="8068875at2759"/>
<dbReference type="GO" id="GO:0005634">
    <property type="term" value="C:nucleus"/>
    <property type="evidence" value="ECO:0007669"/>
    <property type="project" value="UniProtKB-SubCell"/>
</dbReference>
<dbReference type="InterPro" id="IPR011989">
    <property type="entry name" value="ARM-like"/>
</dbReference>
<evidence type="ECO:0000256" key="5">
    <source>
        <dbReference type="ARBA" id="ARBA00022448"/>
    </source>
</evidence>
<protein>
    <recommendedName>
        <fullName evidence="4">HECT-type E3 ubiquitin transferase</fullName>
        <ecNumber evidence="4">2.3.2.26</ecNumber>
    </recommendedName>
    <alternativeName>
        <fullName evidence="11">HECT-type E3 ubiquitin transferase TOM1</fullName>
    </alternativeName>
</protein>
<dbReference type="SMART" id="SM00119">
    <property type="entry name" value="HECTc"/>
    <property type="match status" value="1"/>
</dbReference>
<dbReference type="GO" id="GO:0000209">
    <property type="term" value="P:protein polyubiquitination"/>
    <property type="evidence" value="ECO:0007669"/>
    <property type="project" value="TreeGrafter"/>
</dbReference>
<dbReference type="PROSITE" id="PS50237">
    <property type="entry name" value="HECT"/>
    <property type="match status" value="1"/>
</dbReference>
<dbReference type="FunFam" id="3.30.2160.10:FF:000001">
    <property type="entry name" value="E3 ubiquitin-protein ligase NEDD4-like"/>
    <property type="match status" value="1"/>
</dbReference>
<evidence type="ECO:0000256" key="11">
    <source>
        <dbReference type="ARBA" id="ARBA00076267"/>
    </source>
</evidence>
<feature type="region of interest" description="Disordered" evidence="13">
    <location>
        <begin position="2031"/>
        <end position="2096"/>
    </location>
</feature>
<feature type="compositionally biased region" description="Acidic residues" evidence="13">
    <location>
        <begin position="2080"/>
        <end position="2089"/>
    </location>
</feature>
<dbReference type="STRING" id="1230905.A0A1G4KAU1"/>
<keyword evidence="7 12" id="KW-0833">Ubl conjugation pathway</keyword>
<dbReference type="PANTHER" id="PTHR11254">
    <property type="entry name" value="HECT DOMAIN UBIQUITIN-PROTEIN LIGASE"/>
    <property type="match status" value="1"/>
</dbReference>
<evidence type="ECO:0000256" key="7">
    <source>
        <dbReference type="ARBA" id="ARBA00022786"/>
    </source>
</evidence>
<dbReference type="SUPFAM" id="SSF56204">
    <property type="entry name" value="Hect, E3 ligase catalytic domain"/>
    <property type="match status" value="1"/>
</dbReference>
<dbReference type="FunFam" id="3.90.1750.10:FF:000003">
    <property type="entry name" value="E3 ubiquitin-protein ligase UPL1"/>
    <property type="match status" value="1"/>
</dbReference>
<dbReference type="UniPathway" id="UPA00143"/>
<dbReference type="InterPro" id="IPR000569">
    <property type="entry name" value="HECT_dom"/>
</dbReference>
<evidence type="ECO:0000313" key="15">
    <source>
        <dbReference type="EMBL" id="SCV01331.1"/>
    </source>
</evidence>
<name>A0A1G4KAU1_9SACH</name>
<dbReference type="EC" id="2.3.2.26" evidence="4"/>
<evidence type="ECO:0000256" key="8">
    <source>
        <dbReference type="ARBA" id="ARBA00022816"/>
    </source>
</evidence>
<keyword evidence="16" id="KW-1185">Reference proteome</keyword>
<feature type="active site" description="Glycyl thioester intermediate" evidence="12">
    <location>
        <position position="3206"/>
    </location>
</feature>
<proteinExistence type="inferred from homology"/>
<dbReference type="GO" id="GO:0006511">
    <property type="term" value="P:ubiquitin-dependent protein catabolic process"/>
    <property type="evidence" value="ECO:0007669"/>
    <property type="project" value="TreeGrafter"/>
</dbReference>
<dbReference type="CDD" id="cd00078">
    <property type="entry name" value="HECTc"/>
    <property type="match status" value="1"/>
</dbReference>
<feature type="compositionally biased region" description="Acidic residues" evidence="13">
    <location>
        <begin position="1952"/>
        <end position="1961"/>
    </location>
</feature>
<evidence type="ECO:0000256" key="10">
    <source>
        <dbReference type="ARBA" id="ARBA00034494"/>
    </source>
</evidence>
<keyword evidence="8" id="KW-0509">mRNA transport</keyword>
<feature type="compositionally biased region" description="Acidic residues" evidence="13">
    <location>
        <begin position="2005"/>
        <end position="2019"/>
    </location>
</feature>
<dbReference type="GO" id="GO:0061630">
    <property type="term" value="F:ubiquitin protein ligase activity"/>
    <property type="evidence" value="ECO:0007669"/>
    <property type="project" value="UniProtKB-EC"/>
</dbReference>
<reference evidence="15 16" key="1">
    <citation type="submission" date="2016-03" db="EMBL/GenBank/DDBJ databases">
        <authorList>
            <person name="Devillers H."/>
        </authorList>
    </citation>
    <scope>NUCLEOTIDE SEQUENCE [LARGE SCALE GENOMIC DNA]</scope>
    <source>
        <strain evidence="15">CBS 11717</strain>
    </source>
</reference>
<dbReference type="Pfam" id="PF00632">
    <property type="entry name" value="HECT"/>
    <property type="match status" value="1"/>
</dbReference>
<evidence type="ECO:0000256" key="2">
    <source>
        <dbReference type="ARBA" id="ARBA00004123"/>
    </source>
</evidence>
<feature type="region of interest" description="Disordered" evidence="13">
    <location>
        <begin position="1952"/>
        <end position="2019"/>
    </location>
</feature>
<keyword evidence="6" id="KW-0808">Transferase</keyword>
<feature type="compositionally biased region" description="Acidic residues" evidence="13">
    <location>
        <begin position="1970"/>
        <end position="1979"/>
    </location>
</feature>
<organism evidence="15 16">
    <name type="scientific">Lachancea mirantina</name>
    <dbReference type="NCBI Taxonomy" id="1230905"/>
    <lineage>
        <taxon>Eukaryota</taxon>
        <taxon>Fungi</taxon>
        <taxon>Dikarya</taxon>
        <taxon>Ascomycota</taxon>
        <taxon>Saccharomycotina</taxon>
        <taxon>Saccharomycetes</taxon>
        <taxon>Saccharomycetales</taxon>
        <taxon>Saccharomycetaceae</taxon>
        <taxon>Lachancea</taxon>
    </lineage>
</organism>
<keyword evidence="5" id="KW-0813">Transport</keyword>
<evidence type="ECO:0000256" key="6">
    <source>
        <dbReference type="ARBA" id="ARBA00022679"/>
    </source>
</evidence>
<dbReference type="Pfam" id="PF06025">
    <property type="entry name" value="DUF913"/>
    <property type="match status" value="1"/>
</dbReference>
<dbReference type="InterPro" id="IPR010309">
    <property type="entry name" value="E3_Ub_ligase_DUF908"/>
</dbReference>
<evidence type="ECO:0000256" key="1">
    <source>
        <dbReference type="ARBA" id="ARBA00000885"/>
    </source>
</evidence>
<evidence type="ECO:0000259" key="14">
    <source>
        <dbReference type="PROSITE" id="PS50237"/>
    </source>
</evidence>
<feature type="compositionally biased region" description="Acidic residues" evidence="13">
    <location>
        <begin position="2031"/>
        <end position="2048"/>
    </location>
</feature>
<dbReference type="Pfam" id="PF14377">
    <property type="entry name" value="UBM"/>
    <property type="match status" value="2"/>
</dbReference>
<feature type="domain" description="HECT" evidence="14">
    <location>
        <begin position="2903"/>
        <end position="3239"/>
    </location>
</feature>
<evidence type="ECO:0000256" key="12">
    <source>
        <dbReference type="PROSITE-ProRule" id="PRU00104"/>
    </source>
</evidence>
<dbReference type="InterPro" id="IPR050409">
    <property type="entry name" value="E3_ubiq-protein_ligase"/>
</dbReference>
<dbReference type="SUPFAM" id="SSF48371">
    <property type="entry name" value="ARM repeat"/>
    <property type="match status" value="1"/>
</dbReference>
<dbReference type="Gene3D" id="1.25.10.10">
    <property type="entry name" value="Leucine-rich Repeat Variant"/>
    <property type="match status" value="1"/>
</dbReference>
<comment type="subcellular location">
    <subcellularLocation>
        <location evidence="2">Nucleus</location>
    </subcellularLocation>
</comment>
<gene>
    <name evidence="15" type="ORF">LAMI_0G10814G</name>
</gene>
<comment type="similarity">
    <text evidence="10">Belongs to the UPL family. TOM1/PTR1 subfamily.</text>
</comment>
<evidence type="ECO:0000256" key="9">
    <source>
        <dbReference type="ARBA" id="ARBA00023242"/>
    </source>
</evidence>
<dbReference type="Pfam" id="PF06012">
    <property type="entry name" value="DUF908"/>
    <property type="match status" value="1"/>
</dbReference>
<dbReference type="Gene3D" id="3.90.1750.10">
    <property type="entry name" value="Hect, E3 ligase catalytic domains"/>
    <property type="match status" value="1"/>
</dbReference>
<feature type="region of interest" description="Disordered" evidence="13">
    <location>
        <begin position="2276"/>
        <end position="2301"/>
    </location>
</feature>
<dbReference type="InterPro" id="IPR016024">
    <property type="entry name" value="ARM-type_fold"/>
</dbReference>
<dbReference type="PANTHER" id="PTHR11254:SF67">
    <property type="entry name" value="E3 UBIQUITIN-PROTEIN LIGASE HUWE1"/>
    <property type="match status" value="1"/>
</dbReference>
<evidence type="ECO:0000313" key="16">
    <source>
        <dbReference type="Proteomes" id="UP000191024"/>
    </source>
</evidence>
<feature type="compositionally biased region" description="Acidic residues" evidence="13">
    <location>
        <begin position="2395"/>
        <end position="2413"/>
    </location>
</feature>
<dbReference type="EMBL" id="LT598469">
    <property type="protein sequence ID" value="SCV01331.1"/>
    <property type="molecule type" value="Genomic_DNA"/>
</dbReference>